<proteinExistence type="predicted"/>
<gene>
    <name evidence="1" type="ORF">EGH82_23155</name>
</gene>
<name>A0A3N3DRI7_9VIBR</name>
<dbReference type="AlphaFoldDB" id="A0A3N3DRI7"/>
<sequence>MPTLNYSLIDIPFNCRHTCWFCGEPSSTAIEFPDSSNVTASLAHPLLSLPACRECCSFKYPRHIRSVWVLRSHIKQTLITKYTKHLAVGENWTEEELKHSEFSGAILGGFGKSAWQMYLIAKQRIAYEGWALSVDDQPLEILDDTSSFEFNGTQYPSVDACIDFLVDGSGIDKELLTQLVEIVTPVRFSYALQIAKLNKRLTPKKRREIIDEITLQEIESRQIEHEQQALLHVNSEIVDVEISGATAPAFAIQWVLSKQVNSLAELCKLEDDFFDEFAHLGGAAVFHSYHGLQLYLQAREDANWIEKHDPNQNAWSNSL</sequence>
<dbReference type="RefSeq" id="WP_123783885.1">
    <property type="nucleotide sequence ID" value="NZ_RKIK01000159.1"/>
</dbReference>
<dbReference type="Proteomes" id="UP000278792">
    <property type="component" value="Unassembled WGS sequence"/>
</dbReference>
<reference evidence="1 2" key="1">
    <citation type="submission" date="2018-11" db="EMBL/GenBank/DDBJ databases">
        <title>Vibrio ponticus strain CAIM 1751 pathogenic for the snapper Lutjanus guttatus.</title>
        <authorList>
            <person name="Soto-Rodriguez S."/>
            <person name="Lozano-Olvera R."/>
            <person name="Gomez-Gil B."/>
        </authorList>
    </citation>
    <scope>NUCLEOTIDE SEQUENCE [LARGE SCALE GENOMIC DNA]</scope>
    <source>
        <strain evidence="1 2">CAIM 1751</strain>
    </source>
</reference>
<evidence type="ECO:0000313" key="1">
    <source>
        <dbReference type="EMBL" id="ROV57103.1"/>
    </source>
</evidence>
<accession>A0A3N3DRI7</accession>
<protein>
    <submittedName>
        <fullName evidence="1">Uncharacterized protein</fullName>
    </submittedName>
</protein>
<comment type="caution">
    <text evidence="1">The sequence shown here is derived from an EMBL/GenBank/DDBJ whole genome shotgun (WGS) entry which is preliminary data.</text>
</comment>
<evidence type="ECO:0000313" key="2">
    <source>
        <dbReference type="Proteomes" id="UP000278792"/>
    </source>
</evidence>
<dbReference type="EMBL" id="RKIK01000159">
    <property type="protein sequence ID" value="ROV57103.1"/>
    <property type="molecule type" value="Genomic_DNA"/>
</dbReference>
<organism evidence="1 2">
    <name type="scientific">Vibrio ponticus</name>
    <dbReference type="NCBI Taxonomy" id="265668"/>
    <lineage>
        <taxon>Bacteria</taxon>
        <taxon>Pseudomonadati</taxon>
        <taxon>Pseudomonadota</taxon>
        <taxon>Gammaproteobacteria</taxon>
        <taxon>Vibrionales</taxon>
        <taxon>Vibrionaceae</taxon>
        <taxon>Vibrio</taxon>
    </lineage>
</organism>